<evidence type="ECO:0000256" key="4">
    <source>
        <dbReference type="SAM" id="SignalP"/>
    </source>
</evidence>
<protein>
    <recommendedName>
        <fullName evidence="5">SKP1 component POZ domain-containing protein</fullName>
    </recommendedName>
</protein>
<organism evidence="6 7">
    <name type="scientific">Aegilops tauschii subsp. strangulata</name>
    <name type="common">Goatgrass</name>
    <dbReference type="NCBI Taxonomy" id="200361"/>
    <lineage>
        <taxon>Eukaryota</taxon>
        <taxon>Viridiplantae</taxon>
        <taxon>Streptophyta</taxon>
        <taxon>Embryophyta</taxon>
        <taxon>Tracheophyta</taxon>
        <taxon>Spermatophyta</taxon>
        <taxon>Magnoliopsida</taxon>
        <taxon>Liliopsida</taxon>
        <taxon>Poales</taxon>
        <taxon>Poaceae</taxon>
        <taxon>BOP clade</taxon>
        <taxon>Pooideae</taxon>
        <taxon>Triticodae</taxon>
        <taxon>Triticeae</taxon>
        <taxon>Triticinae</taxon>
        <taxon>Aegilops</taxon>
    </lineage>
</organism>
<dbReference type="GO" id="GO:0016567">
    <property type="term" value="P:protein ubiquitination"/>
    <property type="evidence" value="ECO:0007669"/>
    <property type="project" value="UniProtKB-UniPathway"/>
</dbReference>
<dbReference type="SUPFAM" id="SSF54695">
    <property type="entry name" value="POZ domain"/>
    <property type="match status" value="1"/>
</dbReference>
<proteinExistence type="inferred from homology"/>
<dbReference type="InterPro" id="IPR016897">
    <property type="entry name" value="SKP1"/>
</dbReference>
<dbReference type="UniPathway" id="UPA00143"/>
<reference evidence="6" key="5">
    <citation type="journal article" date="2021" name="G3 (Bethesda)">
        <title>Aegilops tauschii genome assembly Aet v5.0 features greater sequence contiguity and improved annotation.</title>
        <authorList>
            <person name="Wang L."/>
            <person name="Zhu T."/>
            <person name="Rodriguez J.C."/>
            <person name="Deal K.R."/>
            <person name="Dubcovsky J."/>
            <person name="McGuire P.E."/>
            <person name="Lux T."/>
            <person name="Spannagl M."/>
            <person name="Mayer K.F.X."/>
            <person name="Baldrich P."/>
            <person name="Meyers B.C."/>
            <person name="Huo N."/>
            <person name="Gu Y.Q."/>
            <person name="Zhou H."/>
            <person name="Devos K.M."/>
            <person name="Bennetzen J.L."/>
            <person name="Unver T."/>
            <person name="Budak H."/>
            <person name="Gulick P.J."/>
            <person name="Galiba G."/>
            <person name="Kalapos B."/>
            <person name="Nelson D.R."/>
            <person name="Li P."/>
            <person name="You F.M."/>
            <person name="Luo M.C."/>
            <person name="Dvorak J."/>
        </authorList>
    </citation>
    <scope>NUCLEOTIDE SEQUENCE [LARGE SCALE GENOMIC DNA]</scope>
    <source>
        <strain evidence="6">cv. AL8/78</strain>
    </source>
</reference>
<evidence type="ECO:0000256" key="3">
    <source>
        <dbReference type="ARBA" id="ARBA00022786"/>
    </source>
</evidence>
<dbReference type="InterPro" id="IPR011333">
    <property type="entry name" value="SKP1/BTB/POZ_sf"/>
</dbReference>
<feature type="chain" id="PRO_5019036558" description="SKP1 component POZ domain-containing protein" evidence="4">
    <location>
        <begin position="22"/>
        <end position="108"/>
    </location>
</feature>
<reference evidence="6" key="4">
    <citation type="submission" date="2019-03" db="UniProtKB">
        <authorList>
            <consortium name="EnsemblPlants"/>
        </authorList>
    </citation>
    <scope>IDENTIFICATION</scope>
</reference>
<dbReference type="Pfam" id="PF03931">
    <property type="entry name" value="Skp1_POZ"/>
    <property type="match status" value="1"/>
</dbReference>
<reference evidence="6" key="3">
    <citation type="journal article" date="2017" name="Nature">
        <title>Genome sequence of the progenitor of the wheat D genome Aegilops tauschii.</title>
        <authorList>
            <person name="Luo M.C."/>
            <person name="Gu Y.Q."/>
            <person name="Puiu D."/>
            <person name="Wang H."/>
            <person name="Twardziok S.O."/>
            <person name="Deal K.R."/>
            <person name="Huo N."/>
            <person name="Zhu T."/>
            <person name="Wang L."/>
            <person name="Wang Y."/>
            <person name="McGuire P.E."/>
            <person name="Liu S."/>
            <person name="Long H."/>
            <person name="Ramasamy R.K."/>
            <person name="Rodriguez J.C."/>
            <person name="Van S.L."/>
            <person name="Yuan L."/>
            <person name="Wang Z."/>
            <person name="Xia Z."/>
            <person name="Xiao L."/>
            <person name="Anderson O.D."/>
            <person name="Ouyang S."/>
            <person name="Liang Y."/>
            <person name="Zimin A.V."/>
            <person name="Pertea G."/>
            <person name="Qi P."/>
            <person name="Bennetzen J.L."/>
            <person name="Dai X."/>
            <person name="Dawson M.W."/>
            <person name="Muller H.G."/>
            <person name="Kugler K."/>
            <person name="Rivarola-Duarte L."/>
            <person name="Spannagl M."/>
            <person name="Mayer K.F.X."/>
            <person name="Lu F.H."/>
            <person name="Bevan M.W."/>
            <person name="Leroy P."/>
            <person name="Li P."/>
            <person name="You F.M."/>
            <person name="Sun Q."/>
            <person name="Liu Z."/>
            <person name="Lyons E."/>
            <person name="Wicker T."/>
            <person name="Salzberg S.L."/>
            <person name="Devos K.M."/>
            <person name="Dvorak J."/>
        </authorList>
    </citation>
    <scope>NUCLEOTIDE SEQUENCE [LARGE SCALE GENOMIC DNA]</scope>
    <source>
        <strain evidence="6">cv. AL8/78</strain>
    </source>
</reference>
<dbReference type="PANTHER" id="PTHR11165">
    <property type="entry name" value="SKP1"/>
    <property type="match status" value="1"/>
</dbReference>
<dbReference type="InterPro" id="IPR001232">
    <property type="entry name" value="SKP1-like"/>
</dbReference>
<dbReference type="AlphaFoldDB" id="A0A453LH76"/>
<evidence type="ECO:0000256" key="2">
    <source>
        <dbReference type="ARBA" id="ARBA00009993"/>
    </source>
</evidence>
<accession>A0A453LH76</accession>
<dbReference type="Gramene" id="AET5Gv20762000.1">
    <property type="protein sequence ID" value="AET5Gv20762000.1"/>
    <property type="gene ID" value="AET5Gv20762000"/>
</dbReference>
<dbReference type="EnsemblPlants" id="AET5Gv20762000.1">
    <property type="protein sequence ID" value="AET5Gv20762000.1"/>
    <property type="gene ID" value="AET5Gv20762000"/>
</dbReference>
<evidence type="ECO:0000259" key="5">
    <source>
        <dbReference type="Pfam" id="PF03931"/>
    </source>
</evidence>
<keyword evidence="3" id="KW-0833">Ubl conjugation pathway</keyword>
<evidence type="ECO:0000313" key="6">
    <source>
        <dbReference type="EnsemblPlants" id="AET5Gv20762000.1"/>
    </source>
</evidence>
<reference evidence="7" key="1">
    <citation type="journal article" date="2014" name="Science">
        <title>Ancient hybridizations among the ancestral genomes of bread wheat.</title>
        <authorList>
            <consortium name="International Wheat Genome Sequencing Consortium,"/>
            <person name="Marcussen T."/>
            <person name="Sandve S.R."/>
            <person name="Heier L."/>
            <person name="Spannagl M."/>
            <person name="Pfeifer M."/>
            <person name="Jakobsen K.S."/>
            <person name="Wulff B.B."/>
            <person name="Steuernagel B."/>
            <person name="Mayer K.F."/>
            <person name="Olsen O.A."/>
        </authorList>
    </citation>
    <scope>NUCLEOTIDE SEQUENCE [LARGE SCALE GENOMIC DNA]</scope>
    <source>
        <strain evidence="7">cv. AL8/78</strain>
    </source>
</reference>
<dbReference type="InterPro" id="IPR016073">
    <property type="entry name" value="Skp1_comp_POZ"/>
</dbReference>
<comment type="pathway">
    <text evidence="1">Protein modification; protein ubiquitination.</text>
</comment>
<dbReference type="Gene3D" id="3.30.710.10">
    <property type="entry name" value="Potassium Channel Kv1.1, Chain A"/>
    <property type="match status" value="1"/>
</dbReference>
<feature type="signal peptide" evidence="4">
    <location>
        <begin position="1"/>
        <end position="21"/>
    </location>
</feature>
<keyword evidence="7" id="KW-1185">Reference proteome</keyword>
<dbReference type="GO" id="GO:0009867">
    <property type="term" value="P:jasmonic acid mediated signaling pathway"/>
    <property type="evidence" value="ECO:0007669"/>
    <property type="project" value="UniProtKB-ARBA"/>
</dbReference>
<reference evidence="7" key="2">
    <citation type="journal article" date="2017" name="Nat. Plants">
        <title>The Aegilops tauschii genome reveals multiple impacts of transposons.</title>
        <authorList>
            <person name="Zhao G."/>
            <person name="Zou C."/>
            <person name="Li K."/>
            <person name="Wang K."/>
            <person name="Li T."/>
            <person name="Gao L."/>
            <person name="Zhang X."/>
            <person name="Wang H."/>
            <person name="Yang Z."/>
            <person name="Liu X."/>
            <person name="Jiang W."/>
            <person name="Mao L."/>
            <person name="Kong X."/>
            <person name="Jiao Y."/>
            <person name="Jia J."/>
        </authorList>
    </citation>
    <scope>NUCLEOTIDE SEQUENCE [LARGE SCALE GENOMIC DNA]</scope>
    <source>
        <strain evidence="7">cv. AL8/78</strain>
    </source>
</reference>
<evidence type="ECO:0000256" key="1">
    <source>
        <dbReference type="ARBA" id="ARBA00004906"/>
    </source>
</evidence>
<sequence length="108" mass="11852">PPLPSLLRFLASYHLATLVSPATRSMAYAAAATPEKKLMLRSSDGVEFLVEETVAIESQTIKHMVEDDCANNIIPLPNVKAEILTMVIKYCKQHVQKRGAEPTDSTAK</sequence>
<name>A0A453LH76_AEGTS</name>
<dbReference type="STRING" id="200361.A0A453LH76"/>
<keyword evidence="4" id="KW-0732">Signal</keyword>
<dbReference type="Proteomes" id="UP000015105">
    <property type="component" value="Chromosome 5D"/>
</dbReference>
<dbReference type="SMART" id="SM00512">
    <property type="entry name" value="Skp1"/>
    <property type="match status" value="1"/>
</dbReference>
<evidence type="ECO:0000313" key="7">
    <source>
        <dbReference type="Proteomes" id="UP000015105"/>
    </source>
</evidence>
<comment type="similarity">
    <text evidence="2">Belongs to the SKP1 family.</text>
</comment>
<dbReference type="GO" id="GO:0006511">
    <property type="term" value="P:ubiquitin-dependent protein catabolic process"/>
    <property type="evidence" value="ECO:0007669"/>
    <property type="project" value="InterPro"/>
</dbReference>
<feature type="domain" description="SKP1 component POZ" evidence="5">
    <location>
        <begin position="36"/>
        <end position="95"/>
    </location>
</feature>